<sequence length="738" mass="83729">MANYPQNYPGAWAEHNAGRGVQYNSTPQPQIGPQDGGQHHRVSQNEEFRSPPRPDRETSNMAGQRVNRPGQYDRSPSPKNRNRSARGEGGYRNDGMWRGGPQSPQSDSSFGSPQSNYYQNRWRDNERKVYESSPSYQRNSRWDHNNSPRNYHSDSSQSSGSGRHRDRDPDVHLSKKLSFLLRHGAEKSGFTLMSGGFLYVEDILKLPELQEFSLKDVRRIVENNDKQRFALQPNPENKKMMIRANQGHTMQVQNLDLKPITSAEEAQEVIHGTYYKSWEIIKHSGLSRMGRNHIHFAAGEPGENGVISGMRSSCEVVIRIDMEKALNDGLKFFRSANNVILCAGDKDGIIYPAYFDVVIQRHPRMMIHFDKCVTKANAQEVPSKSKKSKKTKKREREEDSEGGKKKTGRQEKKKEEKNEDQSDSIEYDLQNDFLEGSNSKEAACEEKRKKTDTPAVDEKINKAVDEIPNQPVAEEANQPEDVTDAWDDGQQEAESDVLVEEEYTTTKIDDADISKCTLKEICEKKSAVAVRCYGDKLGEEGGSISHIMCVDRKDCFLFPVKENPTLMTEGTLQDFLTSKAFPKVFHGCGKVSKTLFDEFEVLLDGTNIYDTKVVYTRMKDGGEGNMGDFEKIKFCPDNWPEDQVSDLLLENDPEERDRCVTILKAYEIMINVEGMDRKYKKDIFEEANGIIGQDVIKEFKKNKAKQAKSQSEPSSQKAPSQKGPSQKAKQGGKKKNKK</sequence>
<comment type="similarity">
    <text evidence="2">Belongs to the KptA/TPT1 family.</text>
</comment>
<dbReference type="GO" id="GO:0000215">
    <property type="term" value="F:tRNA 2'-phosphotransferase activity"/>
    <property type="evidence" value="ECO:0007669"/>
    <property type="project" value="UniProtKB-EC"/>
</dbReference>
<gene>
    <name evidence="8" type="ORF">KP79_PYT10424</name>
</gene>
<dbReference type="PANTHER" id="PTHR12684">
    <property type="entry name" value="PUTATIVE PHOSPHOTRANSFERASE"/>
    <property type="match status" value="1"/>
</dbReference>
<accession>A0A210PMA3</accession>
<keyword evidence="5" id="KW-0520">NAD</keyword>
<comment type="function">
    <text evidence="1">Catalyzes the last step of tRNA splicing, the transfer of the splice junction 2'-phosphate from ligated tRNA to NAD to produce ADP-ribose 1''-2'' cyclic phosphate.</text>
</comment>
<dbReference type="Gene3D" id="3.20.170.30">
    <property type="match status" value="1"/>
</dbReference>
<feature type="compositionally biased region" description="Basic residues" evidence="7">
    <location>
        <begin position="384"/>
        <end position="393"/>
    </location>
</feature>
<dbReference type="InterPro" id="IPR042080">
    <property type="entry name" value="RNA_2'-PTrans_N"/>
</dbReference>
<evidence type="ECO:0000256" key="7">
    <source>
        <dbReference type="SAM" id="MobiDB-lite"/>
    </source>
</evidence>
<reference evidence="8 9" key="1">
    <citation type="journal article" date="2017" name="Nat. Ecol. Evol.">
        <title>Scallop genome provides insights into evolution of bilaterian karyotype and development.</title>
        <authorList>
            <person name="Wang S."/>
            <person name="Zhang J."/>
            <person name="Jiao W."/>
            <person name="Li J."/>
            <person name="Xun X."/>
            <person name="Sun Y."/>
            <person name="Guo X."/>
            <person name="Huan P."/>
            <person name="Dong B."/>
            <person name="Zhang L."/>
            <person name="Hu X."/>
            <person name="Sun X."/>
            <person name="Wang J."/>
            <person name="Zhao C."/>
            <person name="Wang Y."/>
            <person name="Wang D."/>
            <person name="Huang X."/>
            <person name="Wang R."/>
            <person name="Lv J."/>
            <person name="Li Y."/>
            <person name="Zhang Z."/>
            <person name="Liu B."/>
            <person name="Lu W."/>
            <person name="Hui Y."/>
            <person name="Liang J."/>
            <person name="Zhou Z."/>
            <person name="Hou R."/>
            <person name="Li X."/>
            <person name="Liu Y."/>
            <person name="Li H."/>
            <person name="Ning X."/>
            <person name="Lin Y."/>
            <person name="Zhao L."/>
            <person name="Xing Q."/>
            <person name="Dou J."/>
            <person name="Li Y."/>
            <person name="Mao J."/>
            <person name="Guo H."/>
            <person name="Dou H."/>
            <person name="Li T."/>
            <person name="Mu C."/>
            <person name="Jiang W."/>
            <person name="Fu Q."/>
            <person name="Fu X."/>
            <person name="Miao Y."/>
            <person name="Liu J."/>
            <person name="Yu Q."/>
            <person name="Li R."/>
            <person name="Liao H."/>
            <person name="Li X."/>
            <person name="Kong Y."/>
            <person name="Jiang Z."/>
            <person name="Chourrout D."/>
            <person name="Li R."/>
            <person name="Bao Z."/>
        </authorList>
    </citation>
    <scope>NUCLEOTIDE SEQUENCE [LARGE SCALE GENOMIC DNA]</scope>
    <source>
        <strain evidence="8 9">PY_sf001</strain>
    </source>
</reference>
<feature type="region of interest" description="Disordered" evidence="7">
    <location>
        <begin position="1"/>
        <end position="169"/>
    </location>
</feature>
<feature type="region of interest" description="Disordered" evidence="7">
    <location>
        <begin position="701"/>
        <end position="738"/>
    </location>
</feature>
<protein>
    <recommendedName>
        <fullName evidence="3">2'-phosphotransferase</fullName>
        <ecNumber evidence="3">2.7.1.160</ecNumber>
    </recommendedName>
</protein>
<evidence type="ECO:0000256" key="6">
    <source>
        <dbReference type="ARBA" id="ARBA00047949"/>
    </source>
</evidence>
<dbReference type="AlphaFoldDB" id="A0A210PMA3"/>
<evidence type="ECO:0000313" key="8">
    <source>
        <dbReference type="EMBL" id="OWF37615.1"/>
    </source>
</evidence>
<feature type="compositionally biased region" description="Basic and acidic residues" evidence="7">
    <location>
        <begin position="121"/>
        <end position="130"/>
    </location>
</feature>
<feature type="compositionally biased region" description="Basic and acidic residues" evidence="7">
    <location>
        <begin position="394"/>
        <end position="420"/>
    </location>
</feature>
<dbReference type="Gene3D" id="3.30.420.10">
    <property type="entry name" value="Ribonuclease H-like superfamily/Ribonuclease H"/>
    <property type="match status" value="1"/>
</dbReference>
<evidence type="ECO:0000256" key="4">
    <source>
        <dbReference type="ARBA" id="ARBA00022679"/>
    </source>
</evidence>
<feature type="compositionally biased region" description="Polar residues" evidence="7">
    <location>
        <begin position="102"/>
        <end position="119"/>
    </location>
</feature>
<dbReference type="GO" id="GO:0003676">
    <property type="term" value="F:nucleic acid binding"/>
    <property type="evidence" value="ECO:0007669"/>
    <property type="project" value="InterPro"/>
</dbReference>
<comment type="catalytic activity">
    <reaction evidence="6">
        <text>2'-phospho-[ligated tRNA] + NAD(+) = mature tRNA + ADP-alpha-D-ribose 1'',2''-cyclic phosphate + nicotinamide</text>
        <dbReference type="Rhea" id="RHEA:23324"/>
        <dbReference type="Rhea" id="RHEA-COMP:11106"/>
        <dbReference type="Rhea" id="RHEA-COMP:11107"/>
        <dbReference type="ChEBI" id="CHEBI:17154"/>
        <dbReference type="ChEBI" id="CHEBI:57540"/>
        <dbReference type="ChEBI" id="CHEBI:76596"/>
        <dbReference type="ChEBI" id="CHEBI:82883"/>
        <dbReference type="ChEBI" id="CHEBI:85027"/>
        <dbReference type="EC" id="2.7.1.160"/>
    </reaction>
</comment>
<evidence type="ECO:0000313" key="9">
    <source>
        <dbReference type="Proteomes" id="UP000242188"/>
    </source>
</evidence>
<dbReference type="Pfam" id="PF01885">
    <property type="entry name" value="PTS_2-RNA"/>
    <property type="match status" value="1"/>
</dbReference>
<dbReference type="Gene3D" id="1.10.10.970">
    <property type="entry name" value="RNA 2'-phosphotransferase, Tpt1/KptA family, N-terminal domain"/>
    <property type="match status" value="1"/>
</dbReference>
<dbReference type="PANTHER" id="PTHR12684:SF2">
    <property type="entry name" value="TRNA 2'-PHOSPHOTRANSFERASE 1"/>
    <property type="match status" value="1"/>
</dbReference>
<dbReference type="EC" id="2.7.1.160" evidence="3"/>
<comment type="caution">
    <text evidence="8">The sequence shown here is derived from an EMBL/GenBank/DDBJ whole genome shotgun (WGS) entry which is preliminary data.</text>
</comment>
<evidence type="ECO:0000256" key="5">
    <source>
        <dbReference type="ARBA" id="ARBA00023027"/>
    </source>
</evidence>
<keyword evidence="4 8" id="KW-0808">Transferase</keyword>
<proteinExistence type="inferred from homology"/>
<dbReference type="InterPro" id="IPR036397">
    <property type="entry name" value="RNaseH_sf"/>
</dbReference>
<organism evidence="8 9">
    <name type="scientific">Mizuhopecten yessoensis</name>
    <name type="common">Japanese scallop</name>
    <name type="synonym">Patinopecten yessoensis</name>
    <dbReference type="NCBI Taxonomy" id="6573"/>
    <lineage>
        <taxon>Eukaryota</taxon>
        <taxon>Metazoa</taxon>
        <taxon>Spiralia</taxon>
        <taxon>Lophotrochozoa</taxon>
        <taxon>Mollusca</taxon>
        <taxon>Bivalvia</taxon>
        <taxon>Autobranchia</taxon>
        <taxon>Pteriomorphia</taxon>
        <taxon>Pectinida</taxon>
        <taxon>Pectinoidea</taxon>
        <taxon>Pectinidae</taxon>
        <taxon>Mizuhopecten</taxon>
    </lineage>
</organism>
<name>A0A210PMA3_MIZYE</name>
<feature type="region of interest" description="Disordered" evidence="7">
    <location>
        <begin position="378"/>
        <end position="455"/>
    </location>
</feature>
<dbReference type="EMBL" id="NEDP02005586">
    <property type="protein sequence ID" value="OWF37615.1"/>
    <property type="molecule type" value="Genomic_DNA"/>
</dbReference>
<feature type="compositionally biased region" description="Basic and acidic residues" evidence="7">
    <location>
        <begin position="442"/>
        <end position="455"/>
    </location>
</feature>
<dbReference type="OrthoDB" id="419694at2759"/>
<dbReference type="GO" id="GO:0006388">
    <property type="term" value="P:tRNA splicing, via endonucleolytic cleavage and ligation"/>
    <property type="evidence" value="ECO:0007669"/>
    <property type="project" value="TreeGrafter"/>
</dbReference>
<dbReference type="SUPFAM" id="SSF56399">
    <property type="entry name" value="ADP-ribosylation"/>
    <property type="match status" value="1"/>
</dbReference>
<evidence type="ECO:0000256" key="3">
    <source>
        <dbReference type="ARBA" id="ARBA00012007"/>
    </source>
</evidence>
<dbReference type="InterPro" id="IPR002745">
    <property type="entry name" value="Ptrans_KptA/Tpt1"/>
</dbReference>
<evidence type="ECO:0000256" key="1">
    <source>
        <dbReference type="ARBA" id="ARBA00003343"/>
    </source>
</evidence>
<keyword evidence="9" id="KW-1185">Reference proteome</keyword>
<feature type="compositionally biased region" description="Basic and acidic residues" evidence="7">
    <location>
        <begin position="43"/>
        <end position="58"/>
    </location>
</feature>
<evidence type="ECO:0000256" key="2">
    <source>
        <dbReference type="ARBA" id="ARBA00009836"/>
    </source>
</evidence>
<dbReference type="Proteomes" id="UP000242188">
    <property type="component" value="Unassembled WGS sequence"/>
</dbReference>
<dbReference type="InterPro" id="IPR042081">
    <property type="entry name" value="RNA_2'-PTrans_C"/>
</dbReference>